<accession>A0A2N9MA03</accession>
<dbReference type="OrthoDB" id="9811743at2"/>
<evidence type="ECO:0000256" key="2">
    <source>
        <dbReference type="ARBA" id="ARBA00022793"/>
    </source>
</evidence>
<dbReference type="AlphaFoldDB" id="A0A2N9MA03"/>
<dbReference type="PANTHER" id="PTHR43078">
    <property type="entry name" value="UDP-GLUCURONIC ACID DECARBOXYLASE-RELATED"/>
    <property type="match status" value="1"/>
</dbReference>
<evidence type="ECO:0000256" key="4">
    <source>
        <dbReference type="ARBA" id="ARBA00023239"/>
    </source>
</evidence>
<reference evidence="7" key="1">
    <citation type="submission" date="2018-02" db="EMBL/GenBank/DDBJ databases">
        <authorList>
            <person name="Hausmann B."/>
        </authorList>
    </citation>
    <scope>NUCLEOTIDE SEQUENCE [LARGE SCALE GENOMIC DNA]</scope>
    <source>
        <strain evidence="7">Peat soil MAG SbA5</strain>
    </source>
</reference>
<evidence type="ECO:0000313" key="6">
    <source>
        <dbReference type="EMBL" id="SPE32304.1"/>
    </source>
</evidence>
<gene>
    <name evidence="6" type="ORF">SBA5_970029</name>
</gene>
<dbReference type="InterPro" id="IPR001509">
    <property type="entry name" value="Epimerase_deHydtase"/>
</dbReference>
<keyword evidence="4" id="KW-0456">Lyase</keyword>
<organism evidence="6 7">
    <name type="scientific">Candidatus Sulfuritelmatomonas gaucii</name>
    <dbReference type="NCBI Taxonomy" id="2043161"/>
    <lineage>
        <taxon>Bacteria</taxon>
        <taxon>Pseudomonadati</taxon>
        <taxon>Acidobacteriota</taxon>
        <taxon>Terriglobia</taxon>
        <taxon>Terriglobales</taxon>
        <taxon>Acidobacteriaceae</taxon>
        <taxon>Candidatus Sulfuritelmatomonas</taxon>
    </lineage>
</organism>
<dbReference type="GO" id="GO:0005737">
    <property type="term" value="C:cytoplasm"/>
    <property type="evidence" value="ECO:0007669"/>
    <property type="project" value="TreeGrafter"/>
</dbReference>
<dbReference type="EMBL" id="OKRB01000160">
    <property type="protein sequence ID" value="SPE32304.1"/>
    <property type="molecule type" value="Genomic_DNA"/>
</dbReference>
<dbReference type="Gene3D" id="3.40.50.720">
    <property type="entry name" value="NAD(P)-binding Rossmann-like Domain"/>
    <property type="match status" value="1"/>
</dbReference>
<sequence length="336" mass="37460">MAPDWWKHRRVLVTGGAGFIGSNLVARLVREEAQVRVVDNLERGRQEYLAASQNDIEFLHGDLKSVAVCESACHEVDVVFHLASKVGGIRYYMDRAGDVFRENTLMDHNMWSAAIRANVPYYFYASSAHVYPGNLQQSPDSPLIREEQAYPASPELSYGWAKLIGEQLIQYTINQGDCNTRAAIARIIGSYGPNQDLDLATGSCIPVFCRRAIRYPDEGPFRVLGTGAETRSYHFVSDTIDAFLLSVQKLEGSLLVGPFNLGSEERISIGDLAREVIAVSGKRIDIDWDTSHRTLIWGQAVACDLASDLLDGWKHQVSLHDGLSICYKHISDRLRT</sequence>
<comment type="cofactor">
    <cofactor evidence="1">
        <name>NAD(+)</name>
        <dbReference type="ChEBI" id="CHEBI:57540"/>
    </cofactor>
</comment>
<keyword evidence="3" id="KW-0520">NAD</keyword>
<evidence type="ECO:0000256" key="3">
    <source>
        <dbReference type="ARBA" id="ARBA00023027"/>
    </source>
</evidence>
<dbReference type="SUPFAM" id="SSF51735">
    <property type="entry name" value="NAD(P)-binding Rossmann-fold domains"/>
    <property type="match status" value="1"/>
</dbReference>
<dbReference type="Gene3D" id="3.90.25.10">
    <property type="entry name" value="UDP-galactose 4-epimerase, domain 1"/>
    <property type="match status" value="1"/>
</dbReference>
<keyword evidence="6" id="KW-0413">Isomerase</keyword>
<protein>
    <submittedName>
        <fullName evidence="6">Putative UDP-glucose 4-epimerase</fullName>
        <ecNumber evidence="6">5.1.3.2</ecNumber>
    </submittedName>
</protein>
<keyword evidence="2" id="KW-0210">Decarboxylase</keyword>
<name>A0A2N9MA03_9BACT</name>
<evidence type="ECO:0000313" key="7">
    <source>
        <dbReference type="Proteomes" id="UP000239735"/>
    </source>
</evidence>
<feature type="domain" description="NAD-dependent epimerase/dehydratase" evidence="5">
    <location>
        <begin position="11"/>
        <end position="262"/>
    </location>
</feature>
<dbReference type="PANTHER" id="PTHR43078:SF6">
    <property type="entry name" value="UDP-GLUCURONIC ACID DECARBOXYLASE 1"/>
    <property type="match status" value="1"/>
</dbReference>
<dbReference type="Pfam" id="PF01370">
    <property type="entry name" value="Epimerase"/>
    <property type="match status" value="1"/>
</dbReference>
<evidence type="ECO:0000259" key="5">
    <source>
        <dbReference type="Pfam" id="PF01370"/>
    </source>
</evidence>
<dbReference type="Proteomes" id="UP000239735">
    <property type="component" value="Unassembled WGS sequence"/>
</dbReference>
<dbReference type="GO" id="GO:0042732">
    <property type="term" value="P:D-xylose metabolic process"/>
    <property type="evidence" value="ECO:0007669"/>
    <property type="project" value="InterPro"/>
</dbReference>
<dbReference type="GO" id="GO:0070403">
    <property type="term" value="F:NAD+ binding"/>
    <property type="evidence" value="ECO:0007669"/>
    <property type="project" value="InterPro"/>
</dbReference>
<dbReference type="GO" id="GO:0003978">
    <property type="term" value="F:UDP-glucose 4-epimerase activity"/>
    <property type="evidence" value="ECO:0007669"/>
    <property type="project" value="UniProtKB-EC"/>
</dbReference>
<dbReference type="InterPro" id="IPR036291">
    <property type="entry name" value="NAD(P)-bd_dom_sf"/>
</dbReference>
<proteinExistence type="predicted"/>
<dbReference type="InterPro" id="IPR044516">
    <property type="entry name" value="UXS-like"/>
</dbReference>
<evidence type="ECO:0000256" key="1">
    <source>
        <dbReference type="ARBA" id="ARBA00001911"/>
    </source>
</evidence>
<dbReference type="GO" id="GO:0048040">
    <property type="term" value="F:UDP-glucuronate decarboxylase activity"/>
    <property type="evidence" value="ECO:0007669"/>
    <property type="project" value="TreeGrafter"/>
</dbReference>
<dbReference type="EC" id="5.1.3.2" evidence="6"/>